<evidence type="ECO:0000256" key="1">
    <source>
        <dbReference type="SAM" id="SignalP"/>
    </source>
</evidence>
<proteinExistence type="predicted"/>
<keyword evidence="1" id="KW-0732">Signal</keyword>
<name>A0A9D3UR13_9ROSI</name>
<sequence>MSCFPLFVTVWIWTEGGHGRVSTGSALAVSTPKFKRRSTLAVRDFPPGCGRETMSNYGLTIPVVGDFPPRCGRVTASNYGLTRQIAIDHSDEGK</sequence>
<dbReference type="EMBL" id="JAIQCV010000010">
    <property type="protein sequence ID" value="KAH1055753.1"/>
    <property type="molecule type" value="Genomic_DNA"/>
</dbReference>
<evidence type="ECO:0000313" key="2">
    <source>
        <dbReference type="EMBL" id="KAH1055753.1"/>
    </source>
</evidence>
<organism evidence="2 3">
    <name type="scientific">Gossypium stocksii</name>
    <dbReference type="NCBI Taxonomy" id="47602"/>
    <lineage>
        <taxon>Eukaryota</taxon>
        <taxon>Viridiplantae</taxon>
        <taxon>Streptophyta</taxon>
        <taxon>Embryophyta</taxon>
        <taxon>Tracheophyta</taxon>
        <taxon>Spermatophyta</taxon>
        <taxon>Magnoliopsida</taxon>
        <taxon>eudicotyledons</taxon>
        <taxon>Gunneridae</taxon>
        <taxon>Pentapetalae</taxon>
        <taxon>rosids</taxon>
        <taxon>malvids</taxon>
        <taxon>Malvales</taxon>
        <taxon>Malvaceae</taxon>
        <taxon>Malvoideae</taxon>
        <taxon>Gossypium</taxon>
    </lineage>
</organism>
<gene>
    <name evidence="2" type="ORF">J1N35_033818</name>
</gene>
<dbReference type="AlphaFoldDB" id="A0A9D3UR13"/>
<dbReference type="Proteomes" id="UP000828251">
    <property type="component" value="Unassembled WGS sequence"/>
</dbReference>
<reference evidence="2 3" key="1">
    <citation type="journal article" date="2021" name="Plant Biotechnol. J.">
        <title>Multi-omics assisted identification of the key and species-specific regulatory components of drought-tolerant mechanisms in Gossypium stocksii.</title>
        <authorList>
            <person name="Yu D."/>
            <person name="Ke L."/>
            <person name="Zhang D."/>
            <person name="Wu Y."/>
            <person name="Sun Y."/>
            <person name="Mei J."/>
            <person name="Sun J."/>
            <person name="Sun Y."/>
        </authorList>
    </citation>
    <scope>NUCLEOTIDE SEQUENCE [LARGE SCALE GENOMIC DNA]</scope>
    <source>
        <strain evidence="3">cv. E1</strain>
        <tissue evidence="2">Leaf</tissue>
    </source>
</reference>
<accession>A0A9D3UR13</accession>
<comment type="caution">
    <text evidence="2">The sequence shown here is derived from an EMBL/GenBank/DDBJ whole genome shotgun (WGS) entry which is preliminary data.</text>
</comment>
<feature type="signal peptide" evidence="1">
    <location>
        <begin position="1"/>
        <end position="19"/>
    </location>
</feature>
<protein>
    <recommendedName>
        <fullName evidence="4">Secreted protein</fullName>
    </recommendedName>
</protein>
<evidence type="ECO:0000313" key="3">
    <source>
        <dbReference type="Proteomes" id="UP000828251"/>
    </source>
</evidence>
<feature type="chain" id="PRO_5038542956" description="Secreted protein" evidence="1">
    <location>
        <begin position="20"/>
        <end position="94"/>
    </location>
</feature>
<keyword evidence="3" id="KW-1185">Reference proteome</keyword>
<evidence type="ECO:0008006" key="4">
    <source>
        <dbReference type="Google" id="ProtNLM"/>
    </source>
</evidence>